<evidence type="ECO:0000259" key="2">
    <source>
        <dbReference type="Pfam" id="PF04471"/>
    </source>
</evidence>
<dbReference type="SUPFAM" id="SSF52980">
    <property type="entry name" value="Restriction endonuclease-like"/>
    <property type="match status" value="1"/>
</dbReference>
<dbReference type="PANTHER" id="PTHR13696">
    <property type="entry name" value="P-LOOP CONTAINING NUCLEOSIDE TRIPHOSPHATE HYDROLASE"/>
    <property type="match status" value="1"/>
</dbReference>
<dbReference type="GO" id="GO:0003677">
    <property type="term" value="F:DNA binding"/>
    <property type="evidence" value="ECO:0007669"/>
    <property type="project" value="InterPro"/>
</dbReference>
<dbReference type="AlphaFoldDB" id="A0A832H3J2"/>
<dbReference type="Pfam" id="PF04471">
    <property type="entry name" value="Mrr_cat"/>
    <property type="match status" value="1"/>
</dbReference>
<comment type="caution">
    <text evidence="3">The sequence shown here is derived from an EMBL/GenBank/DDBJ whole genome shotgun (WGS) entry which is preliminary data.</text>
</comment>
<dbReference type="InterPro" id="IPR002586">
    <property type="entry name" value="CobQ/CobB/MinD/ParA_Nub-bd_dom"/>
</dbReference>
<evidence type="ECO:0000259" key="1">
    <source>
        <dbReference type="Pfam" id="PF01656"/>
    </source>
</evidence>
<sequence length="377" mass="42828">MSQFEHPSDFEKVLVSLFEQEGWTAKLAPPGTQGYDIELDRDGECVAVQVRNQRAKVHAGQLEKFIDFLEQPMSARFNRGFLISASGYTPSVFTFMRTEEVVDIALGSFRDNQIIWEDGEIPPPPLRPKLTYIGVFTCKGGVGKTTISAHLAGAFALNGYDVVLIDLDRQSNLRKLLGDGVYLPGPKGQLGATITVLNYSEWNEEEYPDARVVICDCSPEYDANPEDFLRKFNYCIIPTTLNPLGINKNADVIKRTFTAIRRLNETAELFVLINNYHSDEDRRNNILNSLLKTEFELMMADDAHCHYIDPDVVAIRYSKQLLYWGYHIVENGKPQLAFREIGGRSLPRTDFLKLLDYLEDHTNIEGIKRQEPHPVPH</sequence>
<dbReference type="InterPro" id="IPR007560">
    <property type="entry name" value="Restrct_endonuc_IV_Mrr"/>
</dbReference>
<evidence type="ECO:0000313" key="3">
    <source>
        <dbReference type="EMBL" id="HGW94631.1"/>
    </source>
</evidence>
<dbReference type="GO" id="GO:0004519">
    <property type="term" value="F:endonuclease activity"/>
    <property type="evidence" value="ECO:0007669"/>
    <property type="project" value="InterPro"/>
</dbReference>
<gene>
    <name evidence="3" type="ORF">ENR47_10170</name>
</gene>
<dbReference type="PANTHER" id="PTHR13696:SF99">
    <property type="entry name" value="COBYRINIC ACID AC-DIAMIDE SYNTHASE"/>
    <property type="match status" value="1"/>
</dbReference>
<accession>A0A832H3J2</accession>
<dbReference type="EMBL" id="DSRD01000636">
    <property type="protein sequence ID" value="HGW94631.1"/>
    <property type="molecule type" value="Genomic_DNA"/>
</dbReference>
<dbReference type="CDD" id="cd02042">
    <property type="entry name" value="ParAB_family"/>
    <property type="match status" value="1"/>
</dbReference>
<feature type="domain" description="Restriction endonuclease type IV Mrr" evidence="2">
    <location>
        <begin position="7"/>
        <end position="97"/>
    </location>
</feature>
<reference evidence="3" key="1">
    <citation type="journal article" date="2020" name="mSystems">
        <title>Genome- and Community-Level Interaction Insights into Carbon Utilization and Element Cycling Functions of Hydrothermarchaeota in Hydrothermal Sediment.</title>
        <authorList>
            <person name="Zhou Z."/>
            <person name="Liu Y."/>
            <person name="Xu W."/>
            <person name="Pan J."/>
            <person name="Luo Z.H."/>
            <person name="Li M."/>
        </authorList>
    </citation>
    <scope>NUCLEOTIDE SEQUENCE [LARGE SCALE GENOMIC DNA]</scope>
    <source>
        <strain evidence="3">SpSt-402</strain>
    </source>
</reference>
<protein>
    <submittedName>
        <fullName evidence="3">Chromosome partitioning protein</fullName>
    </submittedName>
</protein>
<proteinExistence type="predicted"/>
<dbReference type="Pfam" id="PF01656">
    <property type="entry name" value="CbiA"/>
    <property type="match status" value="1"/>
</dbReference>
<dbReference type="Gene3D" id="3.40.50.300">
    <property type="entry name" value="P-loop containing nucleotide triphosphate hydrolases"/>
    <property type="match status" value="1"/>
</dbReference>
<dbReference type="SUPFAM" id="SSF52540">
    <property type="entry name" value="P-loop containing nucleoside triphosphate hydrolases"/>
    <property type="match status" value="1"/>
</dbReference>
<dbReference type="GO" id="GO:0009307">
    <property type="term" value="P:DNA restriction-modification system"/>
    <property type="evidence" value="ECO:0007669"/>
    <property type="project" value="InterPro"/>
</dbReference>
<dbReference type="InterPro" id="IPR011335">
    <property type="entry name" value="Restrct_endonuc-II-like"/>
</dbReference>
<organism evidence="3">
    <name type="scientific">Oscillatoriales cyanobacterium SpSt-402</name>
    <dbReference type="NCBI Taxonomy" id="2282168"/>
    <lineage>
        <taxon>Bacteria</taxon>
        <taxon>Bacillati</taxon>
        <taxon>Cyanobacteriota</taxon>
        <taxon>Cyanophyceae</taxon>
        <taxon>Oscillatoriophycideae</taxon>
        <taxon>Oscillatoriales</taxon>
    </lineage>
</organism>
<name>A0A832H3J2_9CYAN</name>
<dbReference type="InterPro" id="IPR050678">
    <property type="entry name" value="DNA_Partitioning_ATPase"/>
</dbReference>
<dbReference type="InterPro" id="IPR027417">
    <property type="entry name" value="P-loop_NTPase"/>
</dbReference>
<feature type="domain" description="CobQ/CobB/MinD/ParA nucleotide binding" evidence="1">
    <location>
        <begin position="136"/>
        <end position="286"/>
    </location>
</feature>